<accession>A0ABY6A9I9</accession>
<comment type="similarity">
    <text evidence="1">Belongs to the LysR transcriptional regulatory family.</text>
</comment>
<evidence type="ECO:0000313" key="6">
    <source>
        <dbReference type="EMBL" id="UXD86843.1"/>
    </source>
</evidence>
<dbReference type="RefSeq" id="WP_260998770.1">
    <property type="nucleotide sequence ID" value="NZ_CP054475.1"/>
</dbReference>
<dbReference type="InterPro" id="IPR036388">
    <property type="entry name" value="WH-like_DNA-bd_sf"/>
</dbReference>
<dbReference type="Pfam" id="PF03466">
    <property type="entry name" value="LysR_substrate"/>
    <property type="match status" value="1"/>
</dbReference>
<protein>
    <submittedName>
        <fullName evidence="6">LysR family transcriptional regulator</fullName>
    </submittedName>
</protein>
<keyword evidence="7" id="KW-1185">Reference proteome</keyword>
<dbReference type="PANTHER" id="PTHR30126">
    <property type="entry name" value="HTH-TYPE TRANSCRIPTIONAL REGULATOR"/>
    <property type="match status" value="1"/>
</dbReference>
<dbReference type="EMBL" id="CP054475">
    <property type="protein sequence ID" value="UXD86843.1"/>
    <property type="molecule type" value="Genomic_DNA"/>
</dbReference>
<evidence type="ECO:0000256" key="4">
    <source>
        <dbReference type="ARBA" id="ARBA00023163"/>
    </source>
</evidence>
<evidence type="ECO:0000256" key="3">
    <source>
        <dbReference type="ARBA" id="ARBA00023125"/>
    </source>
</evidence>
<keyword evidence="2" id="KW-0805">Transcription regulation</keyword>
<dbReference type="Gene3D" id="3.40.190.290">
    <property type="match status" value="1"/>
</dbReference>
<dbReference type="SUPFAM" id="SSF53850">
    <property type="entry name" value="Periplasmic binding protein-like II"/>
    <property type="match status" value="1"/>
</dbReference>
<proteinExistence type="inferred from homology"/>
<dbReference type="Proteomes" id="UP001065322">
    <property type="component" value="Chromosome"/>
</dbReference>
<dbReference type="PROSITE" id="PS50931">
    <property type="entry name" value="HTH_LYSR"/>
    <property type="match status" value="1"/>
</dbReference>
<evidence type="ECO:0000259" key="5">
    <source>
        <dbReference type="PROSITE" id="PS50931"/>
    </source>
</evidence>
<evidence type="ECO:0000256" key="2">
    <source>
        <dbReference type="ARBA" id="ARBA00023015"/>
    </source>
</evidence>
<gene>
    <name evidence="6" type="ORF">HUF19_05020</name>
</gene>
<evidence type="ECO:0000313" key="7">
    <source>
        <dbReference type="Proteomes" id="UP001065322"/>
    </source>
</evidence>
<dbReference type="PANTHER" id="PTHR30126:SF39">
    <property type="entry name" value="HTH-TYPE TRANSCRIPTIONAL REGULATOR CYSL"/>
    <property type="match status" value="1"/>
</dbReference>
<reference evidence="7" key="1">
    <citation type="submission" date="2020-06" db="EMBL/GenBank/DDBJ databases">
        <title>Thalassolituus marinus alknpb1M-1, a hydrocarbon-degrading bacterium isolated from the deep-sea overlying water using an in-situ strategy from the South China Sea basin.</title>
        <authorList>
            <person name="Dong C."/>
            <person name="Chen Y."/>
            <person name="Shao Z."/>
        </authorList>
    </citation>
    <scope>NUCLEOTIDE SEQUENCE [LARGE SCALE GENOMIC DNA]</scope>
    <source>
        <strain evidence="7">alknpb1M-1</strain>
    </source>
</reference>
<dbReference type="CDD" id="cd05466">
    <property type="entry name" value="PBP2_LTTR_substrate"/>
    <property type="match status" value="1"/>
</dbReference>
<dbReference type="Gene3D" id="1.10.10.10">
    <property type="entry name" value="Winged helix-like DNA-binding domain superfamily/Winged helix DNA-binding domain"/>
    <property type="match status" value="1"/>
</dbReference>
<keyword evidence="4" id="KW-0804">Transcription</keyword>
<name>A0ABY6A9I9_9GAMM</name>
<evidence type="ECO:0000256" key="1">
    <source>
        <dbReference type="ARBA" id="ARBA00009437"/>
    </source>
</evidence>
<dbReference type="InterPro" id="IPR036390">
    <property type="entry name" value="WH_DNA-bd_sf"/>
</dbReference>
<organism evidence="6 7">
    <name type="scientific">Thalassolituus hydrocarboniclasticus</name>
    <dbReference type="NCBI Taxonomy" id="2742796"/>
    <lineage>
        <taxon>Bacteria</taxon>
        <taxon>Pseudomonadati</taxon>
        <taxon>Pseudomonadota</taxon>
        <taxon>Gammaproteobacteria</taxon>
        <taxon>Oceanospirillales</taxon>
        <taxon>Oceanospirillaceae</taxon>
        <taxon>Thalassolituus</taxon>
    </lineage>
</organism>
<feature type="domain" description="HTH lysR-type" evidence="5">
    <location>
        <begin position="8"/>
        <end position="65"/>
    </location>
</feature>
<keyword evidence="3" id="KW-0238">DNA-binding</keyword>
<dbReference type="SUPFAM" id="SSF46785">
    <property type="entry name" value="Winged helix' DNA-binding domain"/>
    <property type="match status" value="1"/>
</dbReference>
<sequence length="304" mass="33997">MDWGSVNFDWNHARAFLISAEQGSLSAAARLLNTSQPTLSRQVAALEQELGITLFERVGKGLQLTDSGAALLEHLRPMAEAANRFALTAAGQSQLTEGPVCIAASEIDAIFRLPAVIDAIRQREPGIQLEIVVSNNISDLQRREADIAIRSFRPEQPDLIVRKLADEPIWLYGSHEYLNNLDAVNKAAGKSKTSIDPHIQIIGFERNDRLMNILNQHGWQLSQKNFPIVTTFQMLQWQLVKQGNGLGFFPQQIGDAEPTFRRAFSERGAPVTVPLWLVCHRELRTNPRVKRVFDLLAEMLTEGN</sequence>
<dbReference type="Pfam" id="PF00126">
    <property type="entry name" value="HTH_1"/>
    <property type="match status" value="1"/>
</dbReference>
<dbReference type="PRINTS" id="PR00039">
    <property type="entry name" value="HTHLYSR"/>
</dbReference>
<dbReference type="InterPro" id="IPR005119">
    <property type="entry name" value="LysR_subst-bd"/>
</dbReference>
<dbReference type="InterPro" id="IPR000847">
    <property type="entry name" value="LysR_HTH_N"/>
</dbReference>